<dbReference type="Gene3D" id="3.90.70.10">
    <property type="entry name" value="Cysteine proteinases"/>
    <property type="match status" value="1"/>
</dbReference>
<evidence type="ECO:0000259" key="2">
    <source>
        <dbReference type="Pfam" id="PF13529"/>
    </source>
</evidence>
<reference evidence="3 4" key="1">
    <citation type="journal article" date="2018" name="Elife">
        <title>Discovery and characterization of a prevalent human gut bacterial enzyme sufficient for the inactivation of a family of plant toxins.</title>
        <authorList>
            <person name="Koppel N."/>
            <person name="Bisanz J.E."/>
            <person name="Pandelia M.E."/>
            <person name="Turnbaugh P.J."/>
            <person name="Balskus E.P."/>
        </authorList>
    </citation>
    <scope>NUCLEOTIDE SEQUENCE [LARGE SCALE GENOMIC DNA]</scope>
    <source>
        <strain evidence="3 4">OB21 GAM31</strain>
    </source>
</reference>
<proteinExistence type="predicted"/>
<dbReference type="AlphaFoldDB" id="A0A369LBD6"/>
<protein>
    <recommendedName>
        <fullName evidence="2">Peptidase C39-like domain-containing protein</fullName>
    </recommendedName>
</protein>
<comment type="caution">
    <text evidence="3">The sequence shown here is derived from an EMBL/GenBank/DDBJ whole genome shotgun (WGS) entry which is preliminary data.</text>
</comment>
<sequence>MSENDGKKHIEPQDESRDAARARLERRRGQNTDDACDDDVLDLSGRGARRSNRRGPLEGRSSHERHSHSGMHAQGHSCGFRGANYIATALSAIPSIPRSVTVCVVAVLVVFFGMFAVSHSCHSPEVATVNPVEDVQDNVASAITEEADFSQLPASLDATTFEALKEQSDDIRIVHIVNNAPALAKTGELYQLKMLELASKDPQAIDYVADFPQSYPQSVGNAYSDTVQKGTVPDLKQWDERWGYVEYCGAAIGSTGCCPTSFSMVYMALTGKTDKTPADMAALATTDGYAVDGEGTIGNFLPDEAAKLGLTCNVFYPSAESLVWFLQNGFVVIVNVGPGDFTDSGHFFVARGVASDGSIQINDPYSSVNTAKTWDANSIANQSIMMYAFHAA</sequence>
<evidence type="ECO:0000313" key="4">
    <source>
        <dbReference type="Proteomes" id="UP000253975"/>
    </source>
</evidence>
<dbReference type="Proteomes" id="UP000253975">
    <property type="component" value="Unassembled WGS sequence"/>
</dbReference>
<feature type="domain" description="Peptidase C39-like" evidence="2">
    <location>
        <begin position="232"/>
        <end position="365"/>
    </location>
</feature>
<dbReference type="EMBL" id="PPTO01000016">
    <property type="protein sequence ID" value="RDB55997.1"/>
    <property type="molecule type" value="Genomic_DNA"/>
</dbReference>
<gene>
    <name evidence="3" type="ORF">C1881_08845</name>
</gene>
<name>A0A369LBD6_9ACTN</name>
<evidence type="ECO:0000313" key="3">
    <source>
        <dbReference type="EMBL" id="RDB55997.1"/>
    </source>
</evidence>
<organism evidence="3 4">
    <name type="scientific">Slackia isoflavoniconvertens</name>
    <dbReference type="NCBI Taxonomy" id="572010"/>
    <lineage>
        <taxon>Bacteria</taxon>
        <taxon>Bacillati</taxon>
        <taxon>Actinomycetota</taxon>
        <taxon>Coriobacteriia</taxon>
        <taxon>Eggerthellales</taxon>
        <taxon>Eggerthellaceae</taxon>
        <taxon>Slackia</taxon>
    </lineage>
</organism>
<accession>A0A369LBD6</accession>
<feature type="region of interest" description="Disordered" evidence="1">
    <location>
        <begin position="1"/>
        <end position="74"/>
    </location>
</feature>
<evidence type="ECO:0000256" key="1">
    <source>
        <dbReference type="SAM" id="MobiDB-lite"/>
    </source>
</evidence>
<feature type="compositionally biased region" description="Basic and acidic residues" evidence="1">
    <location>
        <begin position="1"/>
        <end position="31"/>
    </location>
</feature>
<dbReference type="InterPro" id="IPR039564">
    <property type="entry name" value="Peptidase_C39-like"/>
</dbReference>
<dbReference type="RefSeq" id="WP_114616157.1">
    <property type="nucleotide sequence ID" value="NZ_PPTO01000016.1"/>
</dbReference>
<dbReference type="Pfam" id="PF13529">
    <property type="entry name" value="Peptidase_C39_2"/>
    <property type="match status" value="1"/>
</dbReference>
<feature type="compositionally biased region" description="Basic and acidic residues" evidence="1">
    <location>
        <begin position="55"/>
        <end position="64"/>
    </location>
</feature>